<keyword evidence="5 10" id="KW-0418">Kinase</keyword>
<keyword evidence="8" id="KW-0472">Membrane</keyword>
<dbReference type="Proteomes" id="UP000190888">
    <property type="component" value="Unassembled WGS sequence"/>
</dbReference>
<keyword evidence="3" id="KW-0597">Phosphoprotein</keyword>
<dbReference type="InterPro" id="IPR036097">
    <property type="entry name" value="HisK_dim/P_sf"/>
</dbReference>
<keyword evidence="6" id="KW-0902">Two-component regulatory system</keyword>
<dbReference type="Pfam" id="PF02518">
    <property type="entry name" value="HATPase_c"/>
    <property type="match status" value="1"/>
</dbReference>
<keyword evidence="4" id="KW-0808">Transferase</keyword>
<dbReference type="SUPFAM" id="SSF48452">
    <property type="entry name" value="TPR-like"/>
    <property type="match status" value="1"/>
</dbReference>
<dbReference type="SMART" id="SM00028">
    <property type="entry name" value="TPR"/>
    <property type="match status" value="4"/>
</dbReference>
<evidence type="ECO:0000256" key="8">
    <source>
        <dbReference type="SAM" id="Phobius"/>
    </source>
</evidence>
<dbReference type="InterPro" id="IPR003661">
    <property type="entry name" value="HisK_dim/P_dom"/>
</dbReference>
<dbReference type="Pfam" id="PF13181">
    <property type="entry name" value="TPR_8"/>
    <property type="match status" value="1"/>
</dbReference>
<sequence>MDIRQWLLQKTGWVICLMAIVSCGHSGSRSSEASPFFQSAVAHADSLALDNKTGQALRYIDSFYHSNDRKAAIADHYLKYVTRIRWFKDKNDFVSAGINADSALKLLLPYADDDAYNLLCAEAYLVKGDMLYYQGLFSNAYPYYFQGSRIAKSRTDSCYYNHYMARFDLRLAMISYRMEDYTTAISYYNQARTHLSVCTTGFDYLYEYQGALSNTGLSYKRAGDPDSALLYYKRCIDFLRDNLPAYPAHKTFIEKATGVVYGNMGDVYMQLGQLQLADSMYRTSIEINSRPGNYNQDALMTRVKLARLYLLQQKNTKAGELLQLIGNENQLAGNESKLLFLQTVADYRTAIGDGQYIAQNWKYFNTIRDSIEQEKKRFLNANVNNVFRLLQQEYEIGALRKQDKLKSILLAAAIVTLALAAALIILVIRNSRAAIRHAREVEQYNKEQRFALLALEQSNRENARLAKVLAHDLKNPIHAISSISTLMLRDSNRSKEDITLFGLIRTSVNNLLAVIDDILIARNQNGSIVLQKEPADLTELLQQSVKLLQFKAREKHQQVMLETHGPLFVSIDSDKIWRVLNNLLVNAIKFSPERTSIHITMLQDQENVVISVKDQGIGIPEAYAGKLFELNPDTQRKGTAGEETFGLGLYISKMIMEAHEGKIWFTPNPEGGSIFHIAFPLAAGINDASD</sequence>
<feature type="domain" description="Histidine kinase" evidence="9">
    <location>
        <begin position="468"/>
        <end position="683"/>
    </location>
</feature>
<dbReference type="AlphaFoldDB" id="A0A1T4P974"/>
<evidence type="ECO:0000259" key="9">
    <source>
        <dbReference type="PROSITE" id="PS50109"/>
    </source>
</evidence>
<keyword evidence="11" id="KW-1185">Reference proteome</keyword>
<dbReference type="Gene3D" id="3.30.565.10">
    <property type="entry name" value="Histidine kinase-like ATPase, C-terminal domain"/>
    <property type="match status" value="1"/>
</dbReference>
<dbReference type="EC" id="2.7.13.3" evidence="2"/>
<dbReference type="PROSITE" id="PS50005">
    <property type="entry name" value="TPR"/>
    <property type="match status" value="1"/>
</dbReference>
<evidence type="ECO:0000256" key="7">
    <source>
        <dbReference type="PROSITE-ProRule" id="PRU00339"/>
    </source>
</evidence>
<name>A0A1T4P974_9BACT</name>
<evidence type="ECO:0000256" key="4">
    <source>
        <dbReference type="ARBA" id="ARBA00022679"/>
    </source>
</evidence>
<evidence type="ECO:0000313" key="10">
    <source>
        <dbReference type="EMBL" id="SJZ88083.1"/>
    </source>
</evidence>
<dbReference type="SUPFAM" id="SSF47384">
    <property type="entry name" value="Homodimeric domain of signal transducing histidine kinase"/>
    <property type="match status" value="1"/>
</dbReference>
<dbReference type="Pfam" id="PF00512">
    <property type="entry name" value="HisKA"/>
    <property type="match status" value="1"/>
</dbReference>
<keyword evidence="8" id="KW-1133">Transmembrane helix</keyword>
<reference evidence="10 11" key="1">
    <citation type="submission" date="2017-02" db="EMBL/GenBank/DDBJ databases">
        <authorList>
            <person name="Peterson S.W."/>
        </authorList>
    </citation>
    <scope>NUCLEOTIDE SEQUENCE [LARGE SCALE GENOMIC DNA]</scope>
    <source>
        <strain evidence="10 11">DSM 22335</strain>
    </source>
</reference>
<dbReference type="CDD" id="cd00082">
    <property type="entry name" value="HisKA"/>
    <property type="match status" value="1"/>
</dbReference>
<dbReference type="SMART" id="SM00388">
    <property type="entry name" value="HisKA"/>
    <property type="match status" value="1"/>
</dbReference>
<evidence type="ECO:0000256" key="2">
    <source>
        <dbReference type="ARBA" id="ARBA00012438"/>
    </source>
</evidence>
<dbReference type="EMBL" id="FUWH01000005">
    <property type="protein sequence ID" value="SJZ88083.1"/>
    <property type="molecule type" value="Genomic_DNA"/>
</dbReference>
<dbReference type="InterPro" id="IPR050736">
    <property type="entry name" value="Sensor_HK_Regulatory"/>
</dbReference>
<dbReference type="PROSITE" id="PS50109">
    <property type="entry name" value="HIS_KIN"/>
    <property type="match status" value="1"/>
</dbReference>
<dbReference type="InterPro" id="IPR004358">
    <property type="entry name" value="Sig_transdc_His_kin-like_C"/>
</dbReference>
<dbReference type="InterPro" id="IPR005467">
    <property type="entry name" value="His_kinase_dom"/>
</dbReference>
<dbReference type="InterPro" id="IPR036890">
    <property type="entry name" value="HATPase_C_sf"/>
</dbReference>
<dbReference type="InterPro" id="IPR003594">
    <property type="entry name" value="HATPase_dom"/>
</dbReference>
<dbReference type="Gene3D" id="1.10.287.130">
    <property type="match status" value="1"/>
</dbReference>
<dbReference type="CDD" id="cd00075">
    <property type="entry name" value="HATPase"/>
    <property type="match status" value="1"/>
</dbReference>
<dbReference type="PANTHER" id="PTHR43711">
    <property type="entry name" value="TWO-COMPONENT HISTIDINE KINASE"/>
    <property type="match status" value="1"/>
</dbReference>
<evidence type="ECO:0000313" key="11">
    <source>
        <dbReference type="Proteomes" id="UP000190888"/>
    </source>
</evidence>
<organism evidence="10 11">
    <name type="scientific">Sediminibacterium ginsengisoli</name>
    <dbReference type="NCBI Taxonomy" id="413434"/>
    <lineage>
        <taxon>Bacteria</taxon>
        <taxon>Pseudomonadati</taxon>
        <taxon>Bacteroidota</taxon>
        <taxon>Chitinophagia</taxon>
        <taxon>Chitinophagales</taxon>
        <taxon>Chitinophagaceae</taxon>
        <taxon>Sediminibacterium</taxon>
    </lineage>
</organism>
<accession>A0A1T4P974</accession>
<proteinExistence type="predicted"/>
<dbReference type="InterPro" id="IPR011990">
    <property type="entry name" value="TPR-like_helical_dom_sf"/>
</dbReference>
<comment type="catalytic activity">
    <reaction evidence="1">
        <text>ATP + protein L-histidine = ADP + protein N-phospho-L-histidine.</text>
        <dbReference type="EC" id="2.7.13.3"/>
    </reaction>
</comment>
<feature type="repeat" description="TPR" evidence="7">
    <location>
        <begin position="258"/>
        <end position="291"/>
    </location>
</feature>
<dbReference type="GO" id="GO:0000155">
    <property type="term" value="F:phosphorelay sensor kinase activity"/>
    <property type="evidence" value="ECO:0007669"/>
    <property type="project" value="InterPro"/>
</dbReference>
<evidence type="ECO:0000256" key="3">
    <source>
        <dbReference type="ARBA" id="ARBA00022553"/>
    </source>
</evidence>
<dbReference type="PROSITE" id="PS51257">
    <property type="entry name" value="PROKAR_LIPOPROTEIN"/>
    <property type="match status" value="1"/>
</dbReference>
<dbReference type="FunFam" id="3.30.565.10:FF:000006">
    <property type="entry name" value="Sensor histidine kinase WalK"/>
    <property type="match status" value="1"/>
</dbReference>
<evidence type="ECO:0000256" key="5">
    <source>
        <dbReference type="ARBA" id="ARBA00022777"/>
    </source>
</evidence>
<dbReference type="PANTHER" id="PTHR43711:SF31">
    <property type="entry name" value="HISTIDINE KINASE"/>
    <property type="match status" value="1"/>
</dbReference>
<keyword evidence="7" id="KW-0802">TPR repeat</keyword>
<protein>
    <recommendedName>
        <fullName evidence="2">histidine kinase</fullName>
        <ecNumber evidence="2">2.7.13.3</ecNumber>
    </recommendedName>
</protein>
<evidence type="ECO:0000256" key="1">
    <source>
        <dbReference type="ARBA" id="ARBA00000085"/>
    </source>
</evidence>
<dbReference type="PRINTS" id="PR00344">
    <property type="entry name" value="BCTRLSENSOR"/>
</dbReference>
<dbReference type="InterPro" id="IPR019734">
    <property type="entry name" value="TPR_rpt"/>
</dbReference>
<dbReference type="SMART" id="SM00387">
    <property type="entry name" value="HATPase_c"/>
    <property type="match status" value="1"/>
</dbReference>
<feature type="transmembrane region" description="Helical" evidence="8">
    <location>
        <begin position="408"/>
        <end position="428"/>
    </location>
</feature>
<gene>
    <name evidence="10" type="ORF">SAMN04488132_105220</name>
</gene>
<evidence type="ECO:0000256" key="6">
    <source>
        <dbReference type="ARBA" id="ARBA00023012"/>
    </source>
</evidence>
<dbReference type="STRING" id="413434.SAMN04488132_105220"/>
<dbReference type="Gene3D" id="1.25.40.10">
    <property type="entry name" value="Tetratricopeptide repeat domain"/>
    <property type="match status" value="1"/>
</dbReference>
<keyword evidence="8" id="KW-0812">Transmembrane</keyword>
<dbReference type="RefSeq" id="WP_176112981.1">
    <property type="nucleotide sequence ID" value="NZ_FUWH01000005.1"/>
</dbReference>
<dbReference type="SUPFAM" id="SSF55874">
    <property type="entry name" value="ATPase domain of HSP90 chaperone/DNA topoisomerase II/histidine kinase"/>
    <property type="match status" value="1"/>
</dbReference>